<evidence type="ECO:0000313" key="1">
    <source>
        <dbReference type="EMBL" id="QZE14289.1"/>
    </source>
</evidence>
<dbReference type="EMBL" id="CP081303">
    <property type="protein sequence ID" value="QZE14289.1"/>
    <property type="molecule type" value="Genomic_DNA"/>
</dbReference>
<keyword evidence="2" id="KW-1185">Reference proteome</keyword>
<reference evidence="1" key="1">
    <citation type="submission" date="2021-08" db="EMBL/GenBank/DDBJ databases">
        <title>Novel anaerobic bacterium isolated from sea squirt in East Sea, Republic of Korea.</title>
        <authorList>
            <person name="Nguyen T.H."/>
            <person name="Li Z."/>
            <person name="Lee Y.-J."/>
            <person name="Ko J."/>
            <person name="Kim S.-G."/>
        </authorList>
    </citation>
    <scope>NUCLEOTIDE SEQUENCE</scope>
    <source>
        <strain evidence="1">KCTC 25031</strain>
    </source>
</reference>
<gene>
    <name evidence="1" type="ORF">K4L44_17535</name>
</gene>
<proteinExistence type="predicted"/>
<protein>
    <submittedName>
        <fullName evidence="1">Uncharacterized protein</fullName>
    </submittedName>
</protein>
<accession>A0AC61NR26</accession>
<dbReference type="Proteomes" id="UP000826212">
    <property type="component" value="Chromosome"/>
</dbReference>
<organism evidence="1 2">
    <name type="scientific">Halosquirtibacter laminarini</name>
    <dbReference type="NCBI Taxonomy" id="3374600"/>
    <lineage>
        <taxon>Bacteria</taxon>
        <taxon>Pseudomonadati</taxon>
        <taxon>Bacteroidota</taxon>
        <taxon>Bacteroidia</taxon>
        <taxon>Marinilabiliales</taxon>
        <taxon>Prolixibacteraceae</taxon>
        <taxon>Halosquirtibacter</taxon>
    </lineage>
</organism>
<evidence type="ECO:0000313" key="2">
    <source>
        <dbReference type="Proteomes" id="UP000826212"/>
    </source>
</evidence>
<sequence length="154" mass="16556">MSKKVTTLLTVLLWVLMITSGVLMVLLMSNLSDPITEQGEKYVTLGLNWSYALLAIVTGTILLFSVRNLFLSGKKALYSVAGIIALVAIFAIAWALGSDVIPTFHGSEKLVADGTLSTSVAHFTDMLLNTTYILMGIAVVAIVVVPSVLRLTRK</sequence>
<name>A0AC61NR26_9BACT</name>